<dbReference type="RefSeq" id="XP_056573822.1">
    <property type="nucleotide sequence ID" value="XM_056728007.1"/>
</dbReference>
<evidence type="ECO:0000313" key="2">
    <source>
        <dbReference type="EMBL" id="KAJ5355675.1"/>
    </source>
</evidence>
<name>A0A9W9UU91_9EURO</name>
<dbReference type="Proteomes" id="UP001147752">
    <property type="component" value="Unassembled WGS sequence"/>
</dbReference>
<evidence type="ECO:0008006" key="4">
    <source>
        <dbReference type="Google" id="ProtNLM"/>
    </source>
</evidence>
<dbReference type="InterPro" id="IPR009003">
    <property type="entry name" value="Peptidase_S1_PA"/>
</dbReference>
<keyword evidence="3" id="KW-1185">Reference proteome</keyword>
<reference evidence="2" key="1">
    <citation type="submission" date="2022-12" db="EMBL/GenBank/DDBJ databases">
        <authorList>
            <person name="Petersen C."/>
        </authorList>
    </citation>
    <scope>NUCLEOTIDE SEQUENCE</scope>
    <source>
        <strain evidence="2">IBT 3081</strain>
    </source>
</reference>
<evidence type="ECO:0000313" key="3">
    <source>
        <dbReference type="Proteomes" id="UP001147752"/>
    </source>
</evidence>
<evidence type="ECO:0000256" key="1">
    <source>
        <dbReference type="SAM" id="MobiDB-lite"/>
    </source>
</evidence>
<dbReference type="OrthoDB" id="5424209at2759"/>
<proteinExistence type="predicted"/>
<accession>A0A9W9UU91</accession>
<dbReference type="EMBL" id="JAPZBT010000006">
    <property type="protein sequence ID" value="KAJ5355675.1"/>
    <property type="molecule type" value="Genomic_DNA"/>
</dbReference>
<gene>
    <name evidence="2" type="ORF">N7517_010284</name>
</gene>
<organism evidence="2 3">
    <name type="scientific">Penicillium concentricum</name>
    <dbReference type="NCBI Taxonomy" id="293559"/>
    <lineage>
        <taxon>Eukaryota</taxon>
        <taxon>Fungi</taxon>
        <taxon>Dikarya</taxon>
        <taxon>Ascomycota</taxon>
        <taxon>Pezizomycotina</taxon>
        <taxon>Eurotiomycetes</taxon>
        <taxon>Eurotiomycetidae</taxon>
        <taxon>Eurotiales</taxon>
        <taxon>Aspergillaceae</taxon>
        <taxon>Penicillium</taxon>
    </lineage>
</organism>
<dbReference type="Pfam" id="PF08192">
    <property type="entry name" value="Peptidase_S64"/>
    <property type="match status" value="1"/>
</dbReference>
<protein>
    <recommendedName>
        <fullName evidence="4">Peptidase S7 domain-containing protein</fullName>
    </recommendedName>
</protein>
<dbReference type="InterPro" id="IPR012985">
    <property type="entry name" value="Peptidase_S64_Ssy5"/>
</dbReference>
<dbReference type="SUPFAM" id="SSF50494">
    <property type="entry name" value="Trypsin-like serine proteases"/>
    <property type="match status" value="1"/>
</dbReference>
<dbReference type="GeneID" id="81467190"/>
<dbReference type="AlphaFoldDB" id="A0A9W9UU91"/>
<comment type="caution">
    <text evidence="2">The sequence shown here is derived from an EMBL/GenBank/DDBJ whole genome shotgun (WGS) entry which is preliminary data.</text>
</comment>
<feature type="compositionally biased region" description="Basic residues" evidence="1">
    <location>
        <begin position="1"/>
        <end position="10"/>
    </location>
</feature>
<reference evidence="2" key="2">
    <citation type="journal article" date="2023" name="IMA Fungus">
        <title>Comparative genomic study of the Penicillium genus elucidates a diverse pangenome and 15 lateral gene transfer events.</title>
        <authorList>
            <person name="Petersen C."/>
            <person name="Sorensen T."/>
            <person name="Nielsen M.R."/>
            <person name="Sondergaard T.E."/>
            <person name="Sorensen J.L."/>
            <person name="Fitzpatrick D.A."/>
            <person name="Frisvad J.C."/>
            <person name="Nielsen K.L."/>
        </authorList>
    </citation>
    <scope>NUCLEOTIDE SEQUENCE</scope>
    <source>
        <strain evidence="2">IBT 3081</strain>
    </source>
</reference>
<sequence length="451" mass="50622">MPYRKTSKSVHKSEIPKNPTSTNLLKAPKPVPTSELFYVSKHDVIRKIWPGLLHQIVQTIDHTGVCILACVRRKGLDSTKITTTVLVVCDSKKPPSHRHRSIAKIRELLDRNRLASVAVEFVPGHFTRGVSDLHQEELDHRAIQQPSMISQSLALENANSSGTFAGFIELNMPGETEYKTLGLTCFHCVNPNEHGHSTEYVHRILNWRRHGIQPHDSMRQRLKVRHPSDVAIEDKIQSLNAGIALIREDPNYVKFRELERDGLGFTLGRGAKQAYERIVKTRAEMETFLRDINIFKANNRGAFGHIFAASGLRTTTTHTPDGHYLRDSPIPADLDGMPLFIHGQRSGYCKGVKHPLDSLVLEDTMKDGEITKRQTYEHSICLLQGPRFSQAGDSGSLVFTDSYVAVGMLFAGGNQHQLSFFTPIQDILDDIKHITKATNVRLKINRPGTSP</sequence>
<feature type="region of interest" description="Disordered" evidence="1">
    <location>
        <begin position="1"/>
        <end position="26"/>
    </location>
</feature>